<keyword evidence="3" id="KW-0539">Nucleus</keyword>
<dbReference type="Proteomes" id="UP000276776">
    <property type="component" value="Unassembled WGS sequence"/>
</dbReference>
<dbReference type="InterPro" id="IPR035979">
    <property type="entry name" value="RBD_domain_sf"/>
</dbReference>
<feature type="compositionally biased region" description="Polar residues" evidence="5">
    <location>
        <begin position="65"/>
        <end position="84"/>
    </location>
</feature>
<dbReference type="FunFam" id="3.30.70.330:FF:000037">
    <property type="entry name" value="RNA-binding protein with multiple splicing 2"/>
    <property type="match status" value="1"/>
</dbReference>
<evidence type="ECO:0000313" key="8">
    <source>
        <dbReference type="Proteomes" id="UP000276776"/>
    </source>
</evidence>
<evidence type="ECO:0000313" key="9">
    <source>
        <dbReference type="WBParaSite" id="TCLT_0000180801-mRNA-1"/>
    </source>
</evidence>
<dbReference type="SMART" id="SM00360">
    <property type="entry name" value="RRM"/>
    <property type="match status" value="2"/>
</dbReference>
<dbReference type="PROSITE" id="PS50102">
    <property type="entry name" value="RRM"/>
    <property type="match status" value="2"/>
</dbReference>
<accession>A0A0N5CNP1</accession>
<evidence type="ECO:0000256" key="2">
    <source>
        <dbReference type="ARBA" id="ARBA00022884"/>
    </source>
</evidence>
<organism evidence="9">
    <name type="scientific">Thelazia callipaeda</name>
    <name type="common">Oriental eyeworm</name>
    <name type="synonym">Parasitic nematode</name>
    <dbReference type="NCBI Taxonomy" id="103827"/>
    <lineage>
        <taxon>Eukaryota</taxon>
        <taxon>Metazoa</taxon>
        <taxon>Ecdysozoa</taxon>
        <taxon>Nematoda</taxon>
        <taxon>Chromadorea</taxon>
        <taxon>Rhabditida</taxon>
        <taxon>Spirurina</taxon>
        <taxon>Spiruromorpha</taxon>
        <taxon>Thelazioidea</taxon>
        <taxon>Thelaziidae</taxon>
        <taxon>Thelazia</taxon>
    </lineage>
</organism>
<comment type="subcellular location">
    <subcellularLocation>
        <location evidence="1">Nucleus</location>
    </subcellularLocation>
</comment>
<evidence type="ECO:0000259" key="6">
    <source>
        <dbReference type="PROSITE" id="PS50102"/>
    </source>
</evidence>
<evidence type="ECO:0000313" key="7">
    <source>
        <dbReference type="EMBL" id="VDM97443.1"/>
    </source>
</evidence>
<keyword evidence="2 4" id="KW-0694">RNA-binding</keyword>
<dbReference type="WBParaSite" id="TCLT_0000180801-mRNA-1">
    <property type="protein sequence ID" value="TCLT_0000180801-mRNA-1"/>
    <property type="gene ID" value="TCLT_0000180801"/>
</dbReference>
<reference evidence="9" key="1">
    <citation type="submission" date="2017-02" db="UniProtKB">
        <authorList>
            <consortium name="WormBaseParasite"/>
        </authorList>
    </citation>
    <scope>IDENTIFICATION</scope>
</reference>
<sequence length="492" mass="51940">MGKKEKTSKDDSSSSMMMNEWVRMKVKVRGKGKGENLPLCGCEETKLKRSNSSPTGGSSPKLANRTVTNLSQSTEPDQSSNNNTSPIRPVVPSIRPVVTTNGVERDPVRTLFVSGLPMDTKQRELHLLFVSCRGYENSLLRVSNSKDGGTVSPVGFVTFSTSENADQAMQNLQSVVFDPATGHRVRVEKAKSNTKAPRSRQFSPPSAAVLPSPAVVNSTPFPPSLLQAAAAAAAIGGSAAPQLPPPSAAVAAIAPQTFFQQPPSLPTSAAAAAVAAAAAAAHRHDLLNVTCFAETPSLSQFFTDNSFLFNSLPQFAAVSQPSLLLSPAAAAIAAGLPAVGTNNVNRCDISPASFLPSNAAAMAHLTAVASHQQQQPQQHVSSSQLNVNAMGVVVSSAFPTTSLACSTLFVANLGDNVNEEEIKAAFKVHPGFTRLRLLTRNDVTVAFVEFRDVRQATAAMNAMQGFRISSSGRSGIRIEYARNRMGEAGNQW</sequence>
<proteinExistence type="predicted"/>
<feature type="domain" description="RRM" evidence="6">
    <location>
        <begin position="406"/>
        <end position="483"/>
    </location>
</feature>
<dbReference type="InterPro" id="IPR012677">
    <property type="entry name" value="Nucleotide-bd_a/b_plait_sf"/>
</dbReference>
<gene>
    <name evidence="7" type="ORF">TCLT_LOCUS1809</name>
</gene>
<dbReference type="InterPro" id="IPR000504">
    <property type="entry name" value="RRM_dom"/>
</dbReference>
<name>A0A0N5CNP1_THECL</name>
<dbReference type="EMBL" id="UYYF01000275">
    <property type="protein sequence ID" value="VDM97443.1"/>
    <property type="molecule type" value="Genomic_DNA"/>
</dbReference>
<dbReference type="OrthoDB" id="431169at2759"/>
<feature type="domain" description="RRM" evidence="6">
    <location>
        <begin position="109"/>
        <end position="192"/>
    </location>
</feature>
<evidence type="ECO:0000256" key="3">
    <source>
        <dbReference type="ARBA" id="ARBA00023242"/>
    </source>
</evidence>
<dbReference type="PANTHER" id="PTHR10501">
    <property type="entry name" value="U1 SMALL NUCLEAR RIBONUCLEOPROTEIN A/U2 SMALL NUCLEAR RIBONUCLEOPROTEIN B"/>
    <property type="match status" value="1"/>
</dbReference>
<reference evidence="7 8" key="2">
    <citation type="submission" date="2018-11" db="EMBL/GenBank/DDBJ databases">
        <authorList>
            <consortium name="Pathogen Informatics"/>
        </authorList>
    </citation>
    <scope>NUCLEOTIDE SEQUENCE [LARGE SCALE GENOMIC DNA]</scope>
</reference>
<dbReference type="GO" id="GO:0003723">
    <property type="term" value="F:RNA binding"/>
    <property type="evidence" value="ECO:0007669"/>
    <property type="project" value="UniProtKB-UniRule"/>
</dbReference>
<dbReference type="OMA" id="NENTIPM"/>
<protein>
    <submittedName>
        <fullName evidence="9">RNA binding protein</fullName>
    </submittedName>
</protein>
<dbReference type="GO" id="GO:0005634">
    <property type="term" value="C:nucleus"/>
    <property type="evidence" value="ECO:0007669"/>
    <property type="project" value="UniProtKB-SubCell"/>
</dbReference>
<dbReference type="AlphaFoldDB" id="A0A0N5CNP1"/>
<keyword evidence="8" id="KW-1185">Reference proteome</keyword>
<feature type="region of interest" description="Disordered" evidence="5">
    <location>
        <begin position="1"/>
        <end position="90"/>
    </location>
</feature>
<evidence type="ECO:0000256" key="4">
    <source>
        <dbReference type="PROSITE-ProRule" id="PRU00176"/>
    </source>
</evidence>
<feature type="compositionally biased region" description="Basic and acidic residues" evidence="5">
    <location>
        <begin position="1"/>
        <end position="12"/>
    </location>
</feature>
<dbReference type="SUPFAM" id="SSF54928">
    <property type="entry name" value="RNA-binding domain, RBD"/>
    <property type="match status" value="2"/>
</dbReference>
<dbReference type="Gene3D" id="3.30.70.330">
    <property type="match status" value="2"/>
</dbReference>
<evidence type="ECO:0000256" key="1">
    <source>
        <dbReference type="ARBA" id="ARBA00004123"/>
    </source>
</evidence>
<dbReference type="STRING" id="103827.A0A0N5CNP1"/>
<dbReference type="Pfam" id="PF00076">
    <property type="entry name" value="RRM_1"/>
    <property type="match status" value="2"/>
</dbReference>
<evidence type="ECO:0000256" key="5">
    <source>
        <dbReference type="SAM" id="MobiDB-lite"/>
    </source>
</evidence>